<gene>
    <name evidence="2" type="ORF">GCM10010171_56030</name>
</gene>
<reference evidence="2" key="1">
    <citation type="journal article" date="2014" name="Int. J. Syst. Evol. Microbiol.">
        <title>Complete genome sequence of Corynebacterium casei LMG S-19264T (=DSM 44701T), isolated from a smear-ripened cheese.</title>
        <authorList>
            <consortium name="US DOE Joint Genome Institute (JGI-PGF)"/>
            <person name="Walter F."/>
            <person name="Albersmeier A."/>
            <person name="Kalinowski J."/>
            <person name="Ruckert C."/>
        </authorList>
    </citation>
    <scope>NUCLEOTIDE SEQUENCE</scope>
    <source>
        <strain evidence="2">JCM 3276</strain>
    </source>
</reference>
<keyword evidence="3" id="KW-1185">Reference proteome</keyword>
<comment type="caution">
    <text evidence="2">The sequence shown here is derived from an EMBL/GenBank/DDBJ whole genome shotgun (WGS) entry which is preliminary data.</text>
</comment>
<name>A0A918LIU7_9PSEU</name>
<dbReference type="AlphaFoldDB" id="A0A918LIU7"/>
<feature type="domain" description="TIR" evidence="1">
    <location>
        <begin position="17"/>
        <end position="176"/>
    </location>
</feature>
<dbReference type="Gene3D" id="3.40.50.10140">
    <property type="entry name" value="Toll/interleukin-1 receptor homology (TIR) domain"/>
    <property type="match status" value="1"/>
</dbReference>
<sequence length="207" mass="23548">MSDHDKLPGLLPLVDGYQYEVFLSYRRSGPGNAAQWVQNHFHRMLEDCLADEVGDSAVFVDVNVETGSHWPRLLQQALARSKMLVAVWSPPYFQSPWCLAEWHTMVARERAFDGLVKLVYPITYADGVNFPEEAKNRQSRSVHAVSNPYPSFQGSHRQAELFDVVREIAAELSDQLAKVPPWQDNWPECRIPDTAVRTPAVLPTYQP</sequence>
<reference evidence="2" key="2">
    <citation type="submission" date="2020-09" db="EMBL/GenBank/DDBJ databases">
        <authorList>
            <person name="Sun Q."/>
            <person name="Ohkuma M."/>
        </authorList>
    </citation>
    <scope>NUCLEOTIDE SEQUENCE</scope>
    <source>
        <strain evidence="2">JCM 3276</strain>
    </source>
</reference>
<evidence type="ECO:0000313" key="3">
    <source>
        <dbReference type="Proteomes" id="UP000660680"/>
    </source>
</evidence>
<dbReference type="Pfam" id="PF13676">
    <property type="entry name" value="TIR_2"/>
    <property type="match status" value="1"/>
</dbReference>
<dbReference type="SUPFAM" id="SSF52200">
    <property type="entry name" value="Toll/Interleukin receptor TIR domain"/>
    <property type="match status" value="1"/>
</dbReference>
<protein>
    <recommendedName>
        <fullName evidence="1">TIR domain-containing protein</fullName>
    </recommendedName>
</protein>
<dbReference type="InterPro" id="IPR000157">
    <property type="entry name" value="TIR_dom"/>
</dbReference>
<dbReference type="RefSeq" id="WP_189213618.1">
    <property type="nucleotide sequence ID" value="NZ_BMRB01000007.1"/>
</dbReference>
<dbReference type="GO" id="GO:0007165">
    <property type="term" value="P:signal transduction"/>
    <property type="evidence" value="ECO:0007669"/>
    <property type="project" value="InterPro"/>
</dbReference>
<accession>A0A918LIU7</accession>
<dbReference type="PROSITE" id="PS50104">
    <property type="entry name" value="TIR"/>
    <property type="match status" value="1"/>
</dbReference>
<evidence type="ECO:0000259" key="1">
    <source>
        <dbReference type="PROSITE" id="PS50104"/>
    </source>
</evidence>
<organism evidence="2 3">
    <name type="scientific">Actinokineospora fastidiosa</name>
    <dbReference type="NCBI Taxonomy" id="1816"/>
    <lineage>
        <taxon>Bacteria</taxon>
        <taxon>Bacillati</taxon>
        <taxon>Actinomycetota</taxon>
        <taxon>Actinomycetes</taxon>
        <taxon>Pseudonocardiales</taxon>
        <taxon>Pseudonocardiaceae</taxon>
        <taxon>Actinokineospora</taxon>
    </lineage>
</organism>
<evidence type="ECO:0000313" key="2">
    <source>
        <dbReference type="EMBL" id="GGS53725.1"/>
    </source>
</evidence>
<proteinExistence type="predicted"/>
<dbReference type="SMART" id="SM00255">
    <property type="entry name" value="TIR"/>
    <property type="match status" value="1"/>
</dbReference>
<dbReference type="Proteomes" id="UP000660680">
    <property type="component" value="Unassembled WGS sequence"/>
</dbReference>
<dbReference type="InterPro" id="IPR035897">
    <property type="entry name" value="Toll_tir_struct_dom_sf"/>
</dbReference>
<dbReference type="EMBL" id="BMRB01000007">
    <property type="protein sequence ID" value="GGS53725.1"/>
    <property type="molecule type" value="Genomic_DNA"/>
</dbReference>